<proteinExistence type="inferred from homology"/>
<dbReference type="Pfam" id="PF13813">
    <property type="entry name" value="MBOAT_2"/>
    <property type="match status" value="1"/>
</dbReference>
<dbReference type="PANTHER" id="PTHR31595">
    <property type="entry name" value="LONG-CHAIN-ALCOHOL O-FATTY-ACYLTRANSFERASE 3-RELATED"/>
    <property type="match status" value="1"/>
</dbReference>
<evidence type="ECO:0000313" key="12">
    <source>
        <dbReference type="Proteomes" id="UP001188597"/>
    </source>
</evidence>
<evidence type="ECO:0000256" key="5">
    <source>
        <dbReference type="ARBA" id="ARBA00022989"/>
    </source>
</evidence>
<feature type="transmembrane region" description="Helical" evidence="9">
    <location>
        <begin position="257"/>
        <end position="278"/>
    </location>
</feature>
<dbReference type="InterPro" id="IPR032805">
    <property type="entry name" value="Wax_synthase_dom"/>
</dbReference>
<feature type="transmembrane region" description="Helical" evidence="9">
    <location>
        <begin position="57"/>
        <end position="79"/>
    </location>
</feature>
<dbReference type="EMBL" id="JAVXUP010000134">
    <property type="protein sequence ID" value="KAK3036941.1"/>
    <property type="molecule type" value="Genomic_DNA"/>
</dbReference>
<feature type="domain" description="Wax synthase" evidence="10">
    <location>
        <begin position="179"/>
        <end position="265"/>
    </location>
</feature>
<feature type="transmembrane region" description="Helical" evidence="9">
    <location>
        <begin position="33"/>
        <end position="51"/>
    </location>
</feature>
<sequence length="348" mass="39572">MEGEISNFVVVWITILLSLCYCHAIAKFMPKGTLRVLLVLPIVYLFFYLPLNLTTIHLGGVTAFFIAWLANFKLLLFAFNKGPLCSDPPMPLSRFVPMACLPIQDIKSKESLEKPLKSSLNYATKLMLLVVFVKVYDYNEHLHQGIKLLLYCLHIYFSLEVLLAMFAYLARAVIRVELEPQFNEPHLATSLQDFWGKRWNLTVSSILRPTVYEPVRSASSRVMGRKWTPLPAVFATFLVSGVMHELIFYYIGRVKPTGAATCFFLLHGMCLGAEIAMKKVLNGRFVLPPAVSRPLALGFVLVTSFWLFFPPFMKNKPDVKGCTETMAFIEFVMNRRLVSPIHLTCPFL</sequence>
<feature type="transmembrane region" description="Helical" evidence="9">
    <location>
        <begin position="290"/>
        <end position="309"/>
    </location>
</feature>
<keyword evidence="12" id="KW-1185">Reference proteome</keyword>
<dbReference type="PANTHER" id="PTHR31595:SF72">
    <property type="entry name" value="ACYL-COA--STEROL O-ACYLTRANSFERASE 1-LIKE"/>
    <property type="match status" value="1"/>
</dbReference>
<comment type="subcellular location">
    <subcellularLocation>
        <location evidence="1">Membrane</location>
        <topology evidence="1">Multi-pass membrane protein</topology>
    </subcellularLocation>
</comment>
<keyword evidence="5 9" id="KW-1133">Transmembrane helix</keyword>
<keyword evidence="3" id="KW-0808">Transferase</keyword>
<name>A0AA88WZK4_9ASTE</name>
<feature type="transmembrane region" description="Helical" evidence="9">
    <location>
        <begin position="6"/>
        <end position="26"/>
    </location>
</feature>
<evidence type="ECO:0000256" key="3">
    <source>
        <dbReference type="ARBA" id="ARBA00022679"/>
    </source>
</evidence>
<comment type="similarity">
    <text evidence="2">Belongs to the wax synthase family.</text>
</comment>
<feature type="transmembrane region" description="Helical" evidence="9">
    <location>
        <begin position="148"/>
        <end position="170"/>
    </location>
</feature>
<keyword evidence="6" id="KW-0443">Lipid metabolism</keyword>
<dbReference type="PIRSF" id="PIRSF037006">
    <property type="entry name" value="Wax_synthase"/>
    <property type="match status" value="1"/>
</dbReference>
<evidence type="ECO:0000313" key="11">
    <source>
        <dbReference type="EMBL" id="KAK3036941.1"/>
    </source>
</evidence>
<evidence type="ECO:0000256" key="7">
    <source>
        <dbReference type="ARBA" id="ARBA00023136"/>
    </source>
</evidence>
<evidence type="ECO:0000256" key="8">
    <source>
        <dbReference type="ARBA" id="ARBA00023315"/>
    </source>
</evidence>
<keyword evidence="8" id="KW-0012">Acyltransferase</keyword>
<organism evidence="11 12">
    <name type="scientific">Escallonia herrerae</name>
    <dbReference type="NCBI Taxonomy" id="1293975"/>
    <lineage>
        <taxon>Eukaryota</taxon>
        <taxon>Viridiplantae</taxon>
        <taxon>Streptophyta</taxon>
        <taxon>Embryophyta</taxon>
        <taxon>Tracheophyta</taxon>
        <taxon>Spermatophyta</taxon>
        <taxon>Magnoliopsida</taxon>
        <taxon>eudicotyledons</taxon>
        <taxon>Gunneridae</taxon>
        <taxon>Pentapetalae</taxon>
        <taxon>asterids</taxon>
        <taxon>campanulids</taxon>
        <taxon>Escalloniales</taxon>
        <taxon>Escalloniaceae</taxon>
        <taxon>Escallonia</taxon>
    </lineage>
</organism>
<dbReference type="GO" id="GO:0008374">
    <property type="term" value="F:O-acyltransferase activity"/>
    <property type="evidence" value="ECO:0007669"/>
    <property type="project" value="InterPro"/>
</dbReference>
<reference evidence="11" key="1">
    <citation type="submission" date="2022-12" db="EMBL/GenBank/DDBJ databases">
        <title>Draft genome assemblies for two species of Escallonia (Escalloniales).</title>
        <authorList>
            <person name="Chanderbali A."/>
            <person name="Dervinis C."/>
            <person name="Anghel I."/>
            <person name="Soltis D."/>
            <person name="Soltis P."/>
            <person name="Zapata F."/>
        </authorList>
    </citation>
    <scope>NUCLEOTIDE SEQUENCE</scope>
    <source>
        <strain evidence="11">UCBG64.0493</strain>
        <tissue evidence="11">Leaf</tissue>
    </source>
</reference>
<evidence type="ECO:0000256" key="2">
    <source>
        <dbReference type="ARBA" id="ARBA00007282"/>
    </source>
</evidence>
<protein>
    <recommendedName>
        <fullName evidence="10">Wax synthase domain-containing protein</fullName>
    </recommendedName>
</protein>
<dbReference type="InterPro" id="IPR044851">
    <property type="entry name" value="Wax_synthase"/>
</dbReference>
<keyword evidence="7 9" id="KW-0472">Membrane</keyword>
<keyword evidence="4 9" id="KW-0812">Transmembrane</keyword>
<evidence type="ECO:0000259" key="10">
    <source>
        <dbReference type="Pfam" id="PF13813"/>
    </source>
</evidence>
<evidence type="ECO:0000256" key="1">
    <source>
        <dbReference type="ARBA" id="ARBA00004141"/>
    </source>
</evidence>
<gene>
    <name evidence="11" type="ORF">RJ639_030906</name>
</gene>
<accession>A0AA88WZK4</accession>
<evidence type="ECO:0000256" key="4">
    <source>
        <dbReference type="ARBA" id="ARBA00022692"/>
    </source>
</evidence>
<dbReference type="AlphaFoldDB" id="A0AA88WZK4"/>
<dbReference type="Proteomes" id="UP001188597">
    <property type="component" value="Unassembled WGS sequence"/>
</dbReference>
<evidence type="ECO:0000256" key="6">
    <source>
        <dbReference type="ARBA" id="ARBA00023098"/>
    </source>
</evidence>
<dbReference type="InterPro" id="IPR017088">
    <property type="entry name" value="Wax_synthase_Magnoliopsida"/>
</dbReference>
<evidence type="ECO:0000256" key="9">
    <source>
        <dbReference type="SAM" id="Phobius"/>
    </source>
</evidence>
<dbReference type="GO" id="GO:0016020">
    <property type="term" value="C:membrane"/>
    <property type="evidence" value="ECO:0007669"/>
    <property type="project" value="UniProtKB-SubCell"/>
</dbReference>
<comment type="caution">
    <text evidence="11">The sequence shown here is derived from an EMBL/GenBank/DDBJ whole genome shotgun (WGS) entry which is preliminary data.</text>
</comment>
<dbReference type="GO" id="GO:0006629">
    <property type="term" value="P:lipid metabolic process"/>
    <property type="evidence" value="ECO:0007669"/>
    <property type="project" value="UniProtKB-KW"/>
</dbReference>
<feature type="transmembrane region" description="Helical" evidence="9">
    <location>
        <begin position="230"/>
        <end position="251"/>
    </location>
</feature>